<reference evidence="8" key="1">
    <citation type="journal article" date="2019" name="Int. J. Syst. Evol. Microbiol.">
        <title>The Global Catalogue of Microorganisms (GCM) 10K type strain sequencing project: providing services to taxonomists for standard genome sequencing and annotation.</title>
        <authorList>
            <consortium name="The Broad Institute Genomics Platform"/>
            <consortium name="The Broad Institute Genome Sequencing Center for Infectious Disease"/>
            <person name="Wu L."/>
            <person name="Ma J."/>
        </authorList>
    </citation>
    <scope>NUCLEOTIDE SEQUENCE [LARGE SCALE GENOMIC DNA]</scope>
    <source>
        <strain evidence="8">NBRC 112299</strain>
    </source>
</reference>
<accession>A0ABQ6II29</accession>
<evidence type="ECO:0000256" key="1">
    <source>
        <dbReference type="ARBA" id="ARBA00001933"/>
    </source>
</evidence>
<dbReference type="InterPro" id="IPR015422">
    <property type="entry name" value="PyrdxlP-dep_Trfase_small"/>
</dbReference>
<keyword evidence="8" id="KW-1185">Reference proteome</keyword>
<comment type="cofactor">
    <cofactor evidence="1 6">
        <name>pyridoxal 5'-phosphate</name>
        <dbReference type="ChEBI" id="CHEBI:597326"/>
    </cofactor>
</comment>
<dbReference type="Gene3D" id="3.40.640.10">
    <property type="entry name" value="Type I PLP-dependent aspartate aminotransferase-like (Major domain)"/>
    <property type="match status" value="1"/>
</dbReference>
<gene>
    <name evidence="7" type="ORF">GCM10025876_26160</name>
</gene>
<evidence type="ECO:0000256" key="4">
    <source>
        <dbReference type="ARBA" id="ARBA00022898"/>
    </source>
</evidence>
<dbReference type="PANTHER" id="PTHR11999:SF70">
    <property type="entry name" value="MIP05841P"/>
    <property type="match status" value="1"/>
</dbReference>
<dbReference type="InterPro" id="IPR015421">
    <property type="entry name" value="PyrdxlP-dep_Trfase_major"/>
</dbReference>
<evidence type="ECO:0000256" key="6">
    <source>
        <dbReference type="RuleBase" id="RU000382"/>
    </source>
</evidence>
<proteinExistence type="inferred from homology"/>
<evidence type="ECO:0000256" key="3">
    <source>
        <dbReference type="ARBA" id="ARBA00022793"/>
    </source>
</evidence>
<sequence>MVTTHGRHFGFVTGGTDPAAGAAAILAGAWDQNPGAYSPVAEAIDEVACAWIVDALGLPSTTVAAFNGGATIANLTGIIAGRDALLARHGWDVAERGLAGAPTLRVIVGEEAHVSVLKALRLAGFGQAHIERVPTDATGAIDATQFPEDTDALTLVVLQAGNVNTGASDPFAAIIPGVRERGGWVHVDGAFGLWTAASPRLRHLVAGVDLADSWATDGHKWLNLPYDSGVVAVRDGADLHRAMHSDADYLPADPRAMRNRGIQISQRARGVEAWAMLASHGRSGLADIVDRSCAHAALLAQLLADGGAEIIAPVALNQVLVRFGDDAATQTVIAAVQAEGTTWAGGTVWRGRHAMRLSVSDTATTVDDVRAAAAAILEAAAVTR</sequence>
<dbReference type="InterPro" id="IPR002129">
    <property type="entry name" value="PyrdxlP-dep_de-COase"/>
</dbReference>
<comment type="similarity">
    <text evidence="2 6">Belongs to the group II decarboxylase family.</text>
</comment>
<protein>
    <submittedName>
        <fullName evidence="7">Aspartate aminotransferase family protein</fullName>
    </submittedName>
</protein>
<organism evidence="7 8">
    <name type="scientific">Demequina litorisediminis</name>
    <dbReference type="NCBI Taxonomy" id="1849022"/>
    <lineage>
        <taxon>Bacteria</taxon>
        <taxon>Bacillati</taxon>
        <taxon>Actinomycetota</taxon>
        <taxon>Actinomycetes</taxon>
        <taxon>Micrococcales</taxon>
        <taxon>Demequinaceae</taxon>
        <taxon>Demequina</taxon>
    </lineage>
</organism>
<dbReference type="Pfam" id="PF00282">
    <property type="entry name" value="Pyridoxal_deC"/>
    <property type="match status" value="1"/>
</dbReference>
<dbReference type="InterPro" id="IPR015424">
    <property type="entry name" value="PyrdxlP-dep_Trfase"/>
</dbReference>
<evidence type="ECO:0000313" key="7">
    <source>
        <dbReference type="EMBL" id="GMA36412.1"/>
    </source>
</evidence>
<name>A0ABQ6II29_9MICO</name>
<comment type="caution">
    <text evidence="7">The sequence shown here is derived from an EMBL/GenBank/DDBJ whole genome shotgun (WGS) entry which is preliminary data.</text>
</comment>
<evidence type="ECO:0000256" key="2">
    <source>
        <dbReference type="ARBA" id="ARBA00009533"/>
    </source>
</evidence>
<dbReference type="EMBL" id="BSUN01000001">
    <property type="protein sequence ID" value="GMA36412.1"/>
    <property type="molecule type" value="Genomic_DNA"/>
</dbReference>
<dbReference type="Proteomes" id="UP001157125">
    <property type="component" value="Unassembled WGS sequence"/>
</dbReference>
<dbReference type="RefSeq" id="WP_284328553.1">
    <property type="nucleotide sequence ID" value="NZ_BSUN01000001.1"/>
</dbReference>
<keyword evidence="4 6" id="KW-0663">Pyridoxal phosphate</keyword>
<keyword evidence="5 6" id="KW-0456">Lyase</keyword>
<dbReference type="Gene3D" id="3.90.1150.10">
    <property type="entry name" value="Aspartate Aminotransferase, domain 1"/>
    <property type="match status" value="1"/>
</dbReference>
<evidence type="ECO:0000313" key="8">
    <source>
        <dbReference type="Proteomes" id="UP001157125"/>
    </source>
</evidence>
<dbReference type="GO" id="GO:0008483">
    <property type="term" value="F:transaminase activity"/>
    <property type="evidence" value="ECO:0007669"/>
    <property type="project" value="UniProtKB-KW"/>
</dbReference>
<keyword evidence="7" id="KW-0032">Aminotransferase</keyword>
<keyword evidence="7" id="KW-0808">Transferase</keyword>
<dbReference type="SUPFAM" id="SSF53383">
    <property type="entry name" value="PLP-dependent transferases"/>
    <property type="match status" value="1"/>
</dbReference>
<keyword evidence="3" id="KW-0210">Decarboxylase</keyword>
<dbReference type="PANTHER" id="PTHR11999">
    <property type="entry name" value="GROUP II PYRIDOXAL-5-PHOSPHATE DECARBOXYLASE"/>
    <property type="match status" value="1"/>
</dbReference>
<dbReference type="InterPro" id="IPR010977">
    <property type="entry name" value="Aromatic_deC"/>
</dbReference>
<evidence type="ECO:0000256" key="5">
    <source>
        <dbReference type="ARBA" id="ARBA00023239"/>
    </source>
</evidence>